<name>A0A9W6X2C0_9STRA</name>
<organism evidence="2 3">
    <name type="scientific">Phytophthora lilii</name>
    <dbReference type="NCBI Taxonomy" id="2077276"/>
    <lineage>
        <taxon>Eukaryota</taxon>
        <taxon>Sar</taxon>
        <taxon>Stramenopiles</taxon>
        <taxon>Oomycota</taxon>
        <taxon>Peronosporomycetes</taxon>
        <taxon>Peronosporales</taxon>
        <taxon>Peronosporaceae</taxon>
        <taxon>Phytophthora</taxon>
    </lineage>
</organism>
<sequence length="111" mass="11823">MMKPRKAGALSRHDELGAANGLRLSGNHDVSTGLVSGPQVADSFVNQTVSLTLKLTQRPYHFKTCSWDGGDSVTLRRSQSQRTSWSSALPTTRSKGSLIASPVTLPSSLLG</sequence>
<gene>
    <name evidence="2" type="ORF">Plil01_001138500</name>
</gene>
<evidence type="ECO:0000256" key="1">
    <source>
        <dbReference type="SAM" id="MobiDB-lite"/>
    </source>
</evidence>
<accession>A0A9W6X2C0</accession>
<evidence type="ECO:0000313" key="3">
    <source>
        <dbReference type="Proteomes" id="UP001165083"/>
    </source>
</evidence>
<comment type="caution">
    <text evidence="2">The sequence shown here is derived from an EMBL/GenBank/DDBJ whole genome shotgun (WGS) entry which is preliminary data.</text>
</comment>
<feature type="region of interest" description="Disordered" evidence="1">
    <location>
        <begin position="77"/>
        <end position="111"/>
    </location>
</feature>
<dbReference type="EMBL" id="BSXW01000651">
    <property type="protein sequence ID" value="GMF27225.1"/>
    <property type="molecule type" value="Genomic_DNA"/>
</dbReference>
<evidence type="ECO:0000313" key="2">
    <source>
        <dbReference type="EMBL" id="GMF27225.1"/>
    </source>
</evidence>
<proteinExistence type="predicted"/>
<dbReference type="AlphaFoldDB" id="A0A9W6X2C0"/>
<keyword evidence="3" id="KW-1185">Reference proteome</keyword>
<dbReference type="Proteomes" id="UP001165083">
    <property type="component" value="Unassembled WGS sequence"/>
</dbReference>
<reference evidence="2" key="1">
    <citation type="submission" date="2023-04" db="EMBL/GenBank/DDBJ databases">
        <title>Phytophthora lilii NBRC 32176.</title>
        <authorList>
            <person name="Ichikawa N."/>
            <person name="Sato H."/>
            <person name="Tonouchi N."/>
        </authorList>
    </citation>
    <scope>NUCLEOTIDE SEQUENCE</scope>
    <source>
        <strain evidence="2">NBRC 32176</strain>
    </source>
</reference>
<protein>
    <submittedName>
        <fullName evidence="2">Unnamed protein product</fullName>
    </submittedName>
</protein>
<feature type="compositionally biased region" description="Low complexity" evidence="1">
    <location>
        <begin position="77"/>
        <end position="87"/>
    </location>
</feature>